<feature type="binding site" evidence="4 6">
    <location>
        <position position="119"/>
    </location>
    <ligand>
        <name>NAD(+)</name>
        <dbReference type="ChEBI" id="CHEBI:57540"/>
    </ligand>
</feature>
<comment type="function">
    <text evidence="4">Catalyzes the NAD-dependent oxidation of (R)-2,3-dihydroxypropane-1-sulfonate to (R)-3-sulfolactate.</text>
</comment>
<dbReference type="PROSITE" id="PS00611">
    <property type="entry name" value="HISOL_DEHYDROGENASE"/>
    <property type="match status" value="1"/>
</dbReference>
<dbReference type="GO" id="GO:0051287">
    <property type="term" value="F:NAD binding"/>
    <property type="evidence" value="ECO:0007669"/>
    <property type="project" value="InterPro"/>
</dbReference>
<dbReference type="CDD" id="cd06572">
    <property type="entry name" value="Histidinol_dh"/>
    <property type="match status" value="1"/>
</dbReference>
<evidence type="ECO:0000313" key="9">
    <source>
        <dbReference type="EMBL" id="MXQ09698.1"/>
    </source>
</evidence>
<reference evidence="9 10" key="1">
    <citation type="submission" date="2019-12" db="EMBL/GenBank/DDBJ databases">
        <authorList>
            <person name="Lee S.D."/>
        </authorList>
    </citation>
    <scope>NUCLEOTIDE SEQUENCE [LARGE SCALE GENOMIC DNA]</scope>
    <source>
        <strain evidence="9 10">GH1-50</strain>
    </source>
</reference>
<dbReference type="GO" id="GO:0008270">
    <property type="term" value="F:zinc ion binding"/>
    <property type="evidence" value="ECO:0007669"/>
    <property type="project" value="UniProtKB-UniRule"/>
</dbReference>
<dbReference type="NCBIfam" id="TIGR00069">
    <property type="entry name" value="hisD"/>
    <property type="match status" value="1"/>
</dbReference>
<feature type="binding site" evidence="4 8">
    <location>
        <position position="252"/>
    </location>
    <ligand>
        <name>Zn(2+)</name>
        <dbReference type="ChEBI" id="CHEBI:29105"/>
    </ligand>
</feature>
<comment type="cofactor">
    <cofactor evidence="4 8">
        <name>Zn(2+)</name>
        <dbReference type="ChEBI" id="CHEBI:29105"/>
    </cofactor>
    <text evidence="4 8">Binds 1 zinc ion per subunit.</text>
</comment>
<feature type="binding site" evidence="4 8">
    <location>
        <position position="412"/>
    </location>
    <ligand>
        <name>Zn(2+)</name>
        <dbReference type="ChEBI" id="CHEBI:29105"/>
    </ligand>
</feature>
<keyword evidence="3 4" id="KW-0560">Oxidoreductase</keyword>
<dbReference type="InterPro" id="IPR043678">
    <property type="entry name" value="Sulfopropanediol_dehydrog_HpsN"/>
</dbReference>
<dbReference type="SUPFAM" id="SSF53720">
    <property type="entry name" value="ALDH-like"/>
    <property type="match status" value="1"/>
</dbReference>
<dbReference type="EC" id="1.1.1.308" evidence="4"/>
<feature type="binding site" evidence="7">
    <location>
        <position position="412"/>
    </location>
    <ligand>
        <name>substrate</name>
    </ligand>
</feature>
<dbReference type="GO" id="GO:0004399">
    <property type="term" value="F:histidinol dehydrogenase activity"/>
    <property type="evidence" value="ECO:0007669"/>
    <property type="project" value="InterPro"/>
</dbReference>
<evidence type="ECO:0000256" key="7">
    <source>
        <dbReference type="PIRSR" id="PIRSR000099-3"/>
    </source>
</evidence>
<evidence type="ECO:0000256" key="3">
    <source>
        <dbReference type="ARBA" id="ARBA00023002"/>
    </source>
</evidence>
<dbReference type="InterPro" id="IPR016161">
    <property type="entry name" value="Ald_DH/histidinol_DH"/>
</dbReference>
<keyword evidence="4 6" id="KW-0520">NAD</keyword>
<feature type="binding site" evidence="7">
    <location>
        <position position="227"/>
    </location>
    <ligand>
        <name>substrate</name>
    </ligand>
</feature>
<dbReference type="GO" id="GO:0000105">
    <property type="term" value="P:L-histidine biosynthetic process"/>
    <property type="evidence" value="ECO:0007669"/>
    <property type="project" value="InterPro"/>
</dbReference>
<comment type="caution">
    <text evidence="9">The sequence shown here is derived from an EMBL/GenBank/DDBJ whole genome shotgun (WGS) entry which is preliminary data.</text>
</comment>
<keyword evidence="1 4" id="KW-0479">Metal-binding</keyword>
<dbReference type="EMBL" id="WUPT01000004">
    <property type="protein sequence ID" value="MXQ09698.1"/>
    <property type="molecule type" value="Genomic_DNA"/>
</dbReference>
<sequence length="435" mass="46578">MPVEYLKKATLTSESDSGQTQAIVTGILNDIEAGGEKAAMEYAAKFDRYEGNVLLTQEEIDAAIAKVPERLKADIDFAHANVKRFAEAQKATIKDFDVEVIPGLIAGQKSIPVDSAGCYIPGGRYSHIASAIMTVTTAKVAGCGHIVACSPPRPGVGIAPAIIYAAHKCGADHILAMGGVQGVASMTFGLFGLRKANILVGPGNQFVAEAKRILFGRVGIDMFAGPTDSLILADKTADPMIVAADLVGQAEHGYNSPVWLVTDDRALAEKVMELVPDLIADLPEVNSENAAKAWRDYAEVILCSDREEMAATSDDYAPEHLTVQAEDLDWWLNRLSCYGSLFLGEETTVAFGDKASGTNHVLPTNGAASYTGGLSVHKYMKIVTWQRATREGSKPVAEATARISRLEGMEGHARTADIRLKKYFPDEDFDLSANG</sequence>
<feature type="binding site" evidence="7">
    <location>
        <position position="249"/>
    </location>
    <ligand>
        <name>substrate</name>
    </ligand>
</feature>
<evidence type="ECO:0000256" key="4">
    <source>
        <dbReference type="HAMAP-Rule" id="MF_02228"/>
    </source>
</evidence>
<feature type="active site" description="Proton acceptor" evidence="4 5">
    <location>
        <position position="320"/>
    </location>
</feature>
<dbReference type="PRINTS" id="PR00083">
    <property type="entry name" value="HOLDHDRGNASE"/>
</dbReference>
<dbReference type="PANTHER" id="PTHR21256:SF14">
    <property type="entry name" value="HISTIDINOL DEHYDROGENASE"/>
    <property type="match status" value="1"/>
</dbReference>
<evidence type="ECO:0000256" key="5">
    <source>
        <dbReference type="PIRSR" id="PIRSR000099-1"/>
    </source>
</evidence>
<feature type="binding site" evidence="7">
    <location>
        <position position="353"/>
    </location>
    <ligand>
        <name>substrate</name>
    </ligand>
</feature>
<gene>
    <name evidence="9" type="primary">hisD</name>
    <name evidence="4" type="synonym">hpsN</name>
    <name evidence="9" type="ORF">GQ651_17775</name>
</gene>
<feature type="binding site" evidence="7">
    <location>
        <position position="320"/>
    </location>
    <ligand>
        <name>substrate</name>
    </ligand>
</feature>
<feature type="binding site" evidence="4 8">
    <location>
        <position position="249"/>
    </location>
    <ligand>
        <name>Zn(2+)</name>
        <dbReference type="ChEBI" id="CHEBI:29105"/>
    </ligand>
</feature>
<dbReference type="Gene3D" id="3.40.50.1980">
    <property type="entry name" value="Nitrogenase molybdenum iron protein domain"/>
    <property type="match status" value="2"/>
</dbReference>
<evidence type="ECO:0000256" key="8">
    <source>
        <dbReference type="PIRSR" id="PIRSR000099-4"/>
    </source>
</evidence>
<dbReference type="PIRSF" id="PIRSF000099">
    <property type="entry name" value="Histidinol_dh"/>
    <property type="match status" value="1"/>
</dbReference>
<comment type="similarity">
    <text evidence="4">Belongs to the histidinol dehydrogenase family. HpsN subfamily.</text>
</comment>
<feature type="binding site" evidence="4 6">
    <location>
        <position position="181"/>
    </location>
    <ligand>
        <name>NAD(+)</name>
        <dbReference type="ChEBI" id="CHEBI:57540"/>
    </ligand>
</feature>
<proteinExistence type="inferred from homology"/>
<protein>
    <recommendedName>
        <fullName evidence="4">Sulfopropanediol 3-dehydrogenase</fullName>
        <ecNumber evidence="4">1.1.1.308</ecNumber>
    </recommendedName>
    <alternativeName>
        <fullName evidence="4">2,3-dihydroxypropane-1-sulfonate 3-dehydrogenase (sulfolactate forming)</fullName>
        <shortName evidence="4">DHPS 3-dehydrogenase (sulfolactate forming)</shortName>
    </alternativeName>
</protein>
<feature type="binding site" evidence="7">
    <location>
        <position position="252"/>
    </location>
    <ligand>
        <name>substrate</name>
    </ligand>
</feature>
<feature type="binding site" evidence="4 8">
    <location>
        <position position="353"/>
    </location>
    <ligand>
        <name>Zn(2+)</name>
        <dbReference type="ChEBI" id="CHEBI:29105"/>
    </ligand>
</feature>
<dbReference type="GO" id="GO:0005829">
    <property type="term" value="C:cytosol"/>
    <property type="evidence" value="ECO:0007669"/>
    <property type="project" value="TreeGrafter"/>
</dbReference>
<dbReference type="Pfam" id="PF00815">
    <property type="entry name" value="Histidinol_dh"/>
    <property type="match status" value="1"/>
</dbReference>
<comment type="catalytic activity">
    <reaction evidence="4">
        <text>(2R)-3-sulfopropanediol + 2 NAD(+) + H2O = (2R)-3-sulfolactate + 2 NADH + 3 H(+)</text>
        <dbReference type="Rhea" id="RHEA:28074"/>
        <dbReference type="ChEBI" id="CHEBI:15377"/>
        <dbReference type="ChEBI" id="CHEBI:15378"/>
        <dbReference type="ChEBI" id="CHEBI:57540"/>
        <dbReference type="ChEBI" id="CHEBI:57945"/>
        <dbReference type="ChEBI" id="CHEBI:58738"/>
        <dbReference type="ChEBI" id="CHEBI:60997"/>
        <dbReference type="EC" id="1.1.1.308"/>
    </reaction>
</comment>
<accession>A0A7C9N337</accession>
<dbReference type="FunFam" id="3.40.50.1980:FF:000001">
    <property type="entry name" value="Histidinol dehydrogenase"/>
    <property type="match status" value="1"/>
</dbReference>
<evidence type="ECO:0000256" key="2">
    <source>
        <dbReference type="ARBA" id="ARBA00022833"/>
    </source>
</evidence>
<feature type="binding site" evidence="4 6">
    <location>
        <position position="204"/>
    </location>
    <ligand>
        <name>NAD(+)</name>
        <dbReference type="ChEBI" id="CHEBI:57540"/>
    </ligand>
</feature>
<keyword evidence="2 4" id="KW-0862">Zinc</keyword>
<dbReference type="Proteomes" id="UP000480350">
    <property type="component" value="Unassembled WGS sequence"/>
</dbReference>
<feature type="active site" description="Proton acceptor" evidence="4 5">
    <location>
        <position position="319"/>
    </location>
</feature>
<organism evidence="9 10">
    <name type="scientific">Kangsaoukella pontilimi</name>
    <dbReference type="NCBI Taxonomy" id="2691042"/>
    <lineage>
        <taxon>Bacteria</taxon>
        <taxon>Pseudomonadati</taxon>
        <taxon>Pseudomonadota</taxon>
        <taxon>Alphaproteobacteria</taxon>
        <taxon>Rhodobacterales</taxon>
        <taxon>Paracoccaceae</taxon>
        <taxon>Kangsaoukella</taxon>
    </lineage>
</organism>
<dbReference type="InterPro" id="IPR022695">
    <property type="entry name" value="Histidinol_DH_monofunct"/>
</dbReference>
<dbReference type="RefSeq" id="WP_160765624.1">
    <property type="nucleotide sequence ID" value="NZ_WUPT01000004.1"/>
</dbReference>
<name>A0A7C9N337_9RHOB</name>
<dbReference type="InterPro" id="IPR012131">
    <property type="entry name" value="Hstdl_DH"/>
</dbReference>
<keyword evidence="10" id="KW-1185">Reference proteome</keyword>
<dbReference type="InterPro" id="IPR001692">
    <property type="entry name" value="Histidinol_DH_CS"/>
</dbReference>
<evidence type="ECO:0000256" key="1">
    <source>
        <dbReference type="ARBA" id="ARBA00022723"/>
    </source>
</evidence>
<dbReference type="PANTHER" id="PTHR21256">
    <property type="entry name" value="HISTIDINOL DEHYDROGENASE HDH"/>
    <property type="match status" value="1"/>
</dbReference>
<dbReference type="HAMAP" id="MF_02228">
    <property type="entry name" value="Sulfopropanediol_dehydrog"/>
    <property type="match status" value="1"/>
</dbReference>
<reference evidence="9 10" key="2">
    <citation type="submission" date="2020-03" db="EMBL/GenBank/DDBJ databases">
        <title>Kangsaoukella pontilimi gen. nov., sp. nov., a new member of the family Rhodobacteraceae isolated from a tidal mudflat.</title>
        <authorList>
            <person name="Kim I.S."/>
        </authorList>
    </citation>
    <scope>NUCLEOTIDE SEQUENCE [LARGE SCALE GENOMIC DNA]</scope>
    <source>
        <strain evidence="9 10">GH1-50</strain>
    </source>
</reference>
<dbReference type="AlphaFoldDB" id="A0A7C9N337"/>
<evidence type="ECO:0000256" key="6">
    <source>
        <dbReference type="PIRSR" id="PIRSR000099-2"/>
    </source>
</evidence>
<dbReference type="Gene3D" id="1.20.5.1300">
    <property type="match status" value="1"/>
</dbReference>
<evidence type="ECO:0000313" key="10">
    <source>
        <dbReference type="Proteomes" id="UP000480350"/>
    </source>
</evidence>
<feature type="binding site" evidence="7">
    <location>
        <position position="407"/>
    </location>
    <ligand>
        <name>substrate</name>
    </ligand>
</feature>